<dbReference type="GeneID" id="28725119"/>
<sequence>MFSSIAINNNHADKSLPALLLLPSVIHFEARQQNAAEEFPHHGYEVQGDNCNGDIYYSRQQLLPQQLLPVHLPRMEQTTQTHAPSSLDTASEKVNTLTPITADSTTLHYEASYSTPRSPESGTAKSVSPPLPESAQLAVPQDQSHLTASSPSSINQEPTVITASKYKRQRTGPSCDICRSKKIKCDATITILFQDPSVTRSYSNQLHSQVSVSDLSRETFTQIPKDIRKALLTKELLLLKHIDKLIAFKPCTSCSKRKNCVCSFSKGFTRADINVFTNLCMKFGKRSSIEHFNIEDYRKCGYQV</sequence>
<accession>A0A120K2K2</accession>
<dbReference type="RefSeq" id="XP_017988806.1">
    <property type="nucleotide sequence ID" value="XM_018133068.1"/>
</dbReference>
<dbReference type="GO" id="GO:0000981">
    <property type="term" value="F:DNA-binding transcription factor activity, RNA polymerase II-specific"/>
    <property type="evidence" value="ECO:0007669"/>
    <property type="project" value="InterPro"/>
</dbReference>
<dbReference type="AlphaFoldDB" id="A0A120K2K2"/>
<dbReference type="OrthoDB" id="4036575at2759"/>
<gene>
    <name evidence="2" type="ORF">AW171_hschr63785</name>
</gene>
<dbReference type="GO" id="GO:0008270">
    <property type="term" value="F:zinc ion binding"/>
    <property type="evidence" value="ECO:0007669"/>
    <property type="project" value="InterPro"/>
</dbReference>
<keyword evidence="3" id="KW-1185">Reference proteome</keyword>
<dbReference type="Proteomes" id="UP000243052">
    <property type="component" value="Chromosome vi"/>
</dbReference>
<protein>
    <submittedName>
        <fullName evidence="2">HFL046Wp</fullName>
    </submittedName>
</protein>
<reference evidence="2 3" key="1">
    <citation type="submission" date="2016-01" db="EMBL/GenBank/DDBJ databases">
        <title>Genome sequence of the yeast Holleya sinecauda.</title>
        <authorList>
            <person name="Dietrich F.S."/>
        </authorList>
    </citation>
    <scope>NUCLEOTIDE SEQUENCE [LARGE SCALE GENOMIC DNA]</scope>
    <source>
        <strain evidence="2 3">ATCC 58844</strain>
    </source>
</reference>
<evidence type="ECO:0000313" key="2">
    <source>
        <dbReference type="EMBL" id="AMD21810.1"/>
    </source>
</evidence>
<dbReference type="InterPro" id="IPR036864">
    <property type="entry name" value="Zn2-C6_fun-type_DNA-bd_sf"/>
</dbReference>
<dbReference type="InterPro" id="IPR001138">
    <property type="entry name" value="Zn2Cys6_DnaBD"/>
</dbReference>
<proteinExistence type="predicted"/>
<feature type="region of interest" description="Disordered" evidence="1">
    <location>
        <begin position="111"/>
        <end position="165"/>
    </location>
</feature>
<dbReference type="EMBL" id="CP014246">
    <property type="protein sequence ID" value="AMD21810.1"/>
    <property type="molecule type" value="Genomic_DNA"/>
</dbReference>
<name>A0A120K2K2_9SACH</name>
<dbReference type="CDD" id="cd00067">
    <property type="entry name" value="GAL4"/>
    <property type="match status" value="1"/>
</dbReference>
<feature type="compositionally biased region" description="Polar residues" evidence="1">
    <location>
        <begin position="111"/>
        <end position="126"/>
    </location>
</feature>
<evidence type="ECO:0000313" key="3">
    <source>
        <dbReference type="Proteomes" id="UP000243052"/>
    </source>
</evidence>
<organism evidence="2 3">
    <name type="scientific">Eremothecium sinecaudum</name>
    <dbReference type="NCBI Taxonomy" id="45286"/>
    <lineage>
        <taxon>Eukaryota</taxon>
        <taxon>Fungi</taxon>
        <taxon>Dikarya</taxon>
        <taxon>Ascomycota</taxon>
        <taxon>Saccharomycotina</taxon>
        <taxon>Saccharomycetes</taxon>
        <taxon>Saccharomycetales</taxon>
        <taxon>Saccharomycetaceae</taxon>
        <taxon>Eremothecium</taxon>
    </lineage>
</organism>
<dbReference type="Gene3D" id="4.10.240.10">
    <property type="entry name" value="Zn(2)-C6 fungal-type DNA-binding domain"/>
    <property type="match status" value="1"/>
</dbReference>
<feature type="compositionally biased region" description="Polar residues" evidence="1">
    <location>
        <begin position="141"/>
        <end position="162"/>
    </location>
</feature>
<dbReference type="SUPFAM" id="SSF57701">
    <property type="entry name" value="Zn2/Cys6 DNA-binding domain"/>
    <property type="match status" value="1"/>
</dbReference>
<evidence type="ECO:0000256" key="1">
    <source>
        <dbReference type="SAM" id="MobiDB-lite"/>
    </source>
</evidence>